<reference evidence="9" key="1">
    <citation type="submission" date="2021-02" db="EMBL/GenBank/DDBJ databases">
        <authorList>
            <person name="Nowell W R."/>
        </authorList>
    </citation>
    <scope>NUCLEOTIDE SEQUENCE</scope>
</reference>
<dbReference type="PANTHER" id="PTHR46805">
    <property type="entry name" value="FORKHEAD BOX PROTEIN J1"/>
    <property type="match status" value="1"/>
</dbReference>
<feature type="region of interest" description="Disordered" evidence="7">
    <location>
        <begin position="580"/>
        <end position="604"/>
    </location>
</feature>
<evidence type="ECO:0000313" key="9">
    <source>
        <dbReference type="EMBL" id="CAF1103500.1"/>
    </source>
</evidence>
<feature type="region of interest" description="Disordered" evidence="7">
    <location>
        <begin position="401"/>
        <end position="440"/>
    </location>
</feature>
<dbReference type="EMBL" id="CAJOBA010010132">
    <property type="protein sequence ID" value="CAF3865135.1"/>
    <property type="molecule type" value="Genomic_DNA"/>
</dbReference>
<dbReference type="AlphaFoldDB" id="A0A8S2E2B4"/>
<dbReference type="FunFam" id="1.10.10.10:FF:000030">
    <property type="entry name" value="Forkhead box protein K2"/>
    <property type="match status" value="1"/>
</dbReference>
<evidence type="ECO:0000256" key="2">
    <source>
        <dbReference type="ARBA" id="ARBA00023015"/>
    </source>
</evidence>
<dbReference type="InterPro" id="IPR036388">
    <property type="entry name" value="WH-like_DNA-bd_sf"/>
</dbReference>
<keyword evidence="3 6" id="KW-0238">DNA-binding</keyword>
<feature type="compositionally biased region" description="Low complexity" evidence="7">
    <location>
        <begin position="587"/>
        <end position="596"/>
    </location>
</feature>
<dbReference type="SMART" id="SM00339">
    <property type="entry name" value="FH"/>
    <property type="match status" value="1"/>
</dbReference>
<evidence type="ECO:0000256" key="6">
    <source>
        <dbReference type="PROSITE-ProRule" id="PRU00089"/>
    </source>
</evidence>
<evidence type="ECO:0000256" key="7">
    <source>
        <dbReference type="SAM" id="MobiDB-lite"/>
    </source>
</evidence>
<dbReference type="EMBL" id="CAJNOK010009990">
    <property type="protein sequence ID" value="CAF1103500.1"/>
    <property type="molecule type" value="Genomic_DNA"/>
</dbReference>
<dbReference type="GO" id="GO:0000978">
    <property type="term" value="F:RNA polymerase II cis-regulatory region sequence-specific DNA binding"/>
    <property type="evidence" value="ECO:0007669"/>
    <property type="project" value="TreeGrafter"/>
</dbReference>
<dbReference type="PROSITE" id="PS50039">
    <property type="entry name" value="FORK_HEAD_3"/>
    <property type="match status" value="1"/>
</dbReference>
<dbReference type="GO" id="GO:0000981">
    <property type="term" value="F:DNA-binding transcription factor activity, RNA polymerase II-specific"/>
    <property type="evidence" value="ECO:0007669"/>
    <property type="project" value="TreeGrafter"/>
</dbReference>
<dbReference type="InterPro" id="IPR036390">
    <property type="entry name" value="WH_DNA-bd_sf"/>
</dbReference>
<organism evidence="9 11">
    <name type="scientific">Didymodactylos carnosus</name>
    <dbReference type="NCBI Taxonomy" id="1234261"/>
    <lineage>
        <taxon>Eukaryota</taxon>
        <taxon>Metazoa</taxon>
        <taxon>Spiralia</taxon>
        <taxon>Gnathifera</taxon>
        <taxon>Rotifera</taxon>
        <taxon>Eurotatoria</taxon>
        <taxon>Bdelloidea</taxon>
        <taxon>Philodinida</taxon>
        <taxon>Philodinidae</taxon>
        <taxon>Didymodactylos</taxon>
    </lineage>
</organism>
<comment type="subcellular location">
    <subcellularLocation>
        <location evidence="1 6">Nucleus</location>
    </subcellularLocation>
</comment>
<keyword evidence="4" id="KW-0804">Transcription</keyword>
<name>A0A8S2E2B4_9BILA</name>
<feature type="domain" description="Fork-head" evidence="8">
    <location>
        <begin position="185"/>
        <end position="280"/>
    </location>
</feature>
<dbReference type="Pfam" id="PF00250">
    <property type="entry name" value="Forkhead"/>
    <property type="match status" value="1"/>
</dbReference>
<dbReference type="InterPro" id="IPR018122">
    <property type="entry name" value="TF_fork_head_CS_1"/>
</dbReference>
<dbReference type="InterPro" id="IPR047513">
    <property type="entry name" value="FOXJ1"/>
</dbReference>
<dbReference type="Proteomes" id="UP000682733">
    <property type="component" value="Unassembled WGS sequence"/>
</dbReference>
<evidence type="ECO:0000256" key="3">
    <source>
        <dbReference type="ARBA" id="ARBA00023125"/>
    </source>
</evidence>
<keyword evidence="5 6" id="KW-0539">Nucleus</keyword>
<gene>
    <name evidence="9" type="ORF">OVA965_LOCUS19411</name>
    <name evidence="10" type="ORF">TMI583_LOCUS19431</name>
</gene>
<dbReference type="InterPro" id="IPR030456">
    <property type="entry name" value="TF_fork_head_CS_2"/>
</dbReference>
<feature type="compositionally biased region" description="Low complexity" evidence="7">
    <location>
        <begin position="404"/>
        <end position="440"/>
    </location>
</feature>
<protein>
    <recommendedName>
        <fullName evidence="8">Fork-head domain-containing protein</fullName>
    </recommendedName>
</protein>
<evidence type="ECO:0000256" key="5">
    <source>
        <dbReference type="ARBA" id="ARBA00023242"/>
    </source>
</evidence>
<dbReference type="PRINTS" id="PR00053">
    <property type="entry name" value="FORKHEAD"/>
</dbReference>
<dbReference type="PANTHER" id="PTHR46805:SF1">
    <property type="entry name" value="FORKHEAD BOX PROTEIN J1"/>
    <property type="match status" value="1"/>
</dbReference>
<evidence type="ECO:0000259" key="8">
    <source>
        <dbReference type="PROSITE" id="PS50039"/>
    </source>
</evidence>
<dbReference type="Gene3D" id="1.10.10.10">
    <property type="entry name" value="Winged helix-like DNA-binding domain superfamily/Winged helix DNA-binding domain"/>
    <property type="match status" value="1"/>
</dbReference>
<dbReference type="Proteomes" id="UP000677228">
    <property type="component" value="Unassembled WGS sequence"/>
</dbReference>
<evidence type="ECO:0000313" key="10">
    <source>
        <dbReference type="EMBL" id="CAF3865135.1"/>
    </source>
</evidence>
<dbReference type="InterPro" id="IPR001766">
    <property type="entry name" value="Fork_head_dom"/>
</dbReference>
<sequence length="655" mass="73712">MTQWPLQRNIYTIQPSAKISVHNPTLSTTTTYQNSDVVQVLSSNSTPSSVLTNHNMNTPRSFHSSDNQNHLPLIHNNNNSNSNNTHQNISLDDSLTNLSWLHDMNILKRTMPTIQTPLKTTNDKNTSSTQQLKRKDPPLSSSAVYAEDDKSLITDELLSLNDTTTMIDLSNLPDWRTYRKNPNIKPPYSYSQLIVLAMQHGNADKMTLQMIYEWIIENFPYFKKIEPTWQNSIRHNLSLNKCFMKVPRTKKEPGKGGFWKLLPEYEHRLIEQMSANEDQQQIISSLQTQQPTQNSTIKRRRPRCSNLDDILSDNVTPIIKSQTKCTKLVKSEAWYDPVLPCIIPTKISPLHCNTVPTAQLLRQQYHQHSSKALLTTSLLSPISSPDSGISSPFATYIQKQQSFDSNDSSSTHHQQQQNSNFPSILTPSPSTSPSSMSSISANNQQIIVRKTENKMCEKSFEELLLLESDDLDWDQYLRETATDMDDNENCCTLLSTQSANELFSDFSTTIAQLDIDMNSGNGSIGNNVINVNTCLSTNAFDNFECLMQTSSHDVESIASLYNTQNFNLLFDQDEEIGGNNNSFSDLTATTTTAPTTSSNGSKTIKTPNLTIKGCGIKRPLWWDTTQETTTSTTNNSGNITKLPSLETAFDIKLHK</sequence>
<dbReference type="PROSITE" id="PS00657">
    <property type="entry name" value="FORK_HEAD_1"/>
    <property type="match status" value="1"/>
</dbReference>
<evidence type="ECO:0000313" key="11">
    <source>
        <dbReference type="Proteomes" id="UP000677228"/>
    </source>
</evidence>
<dbReference type="GO" id="GO:0005634">
    <property type="term" value="C:nucleus"/>
    <property type="evidence" value="ECO:0007669"/>
    <property type="project" value="UniProtKB-SubCell"/>
</dbReference>
<comment type="caution">
    <text evidence="9">The sequence shown here is derived from an EMBL/GenBank/DDBJ whole genome shotgun (WGS) entry which is preliminary data.</text>
</comment>
<keyword evidence="2" id="KW-0805">Transcription regulation</keyword>
<proteinExistence type="predicted"/>
<dbReference type="SUPFAM" id="SSF46785">
    <property type="entry name" value="Winged helix' DNA-binding domain"/>
    <property type="match status" value="1"/>
</dbReference>
<feature type="DNA-binding region" description="Fork-head" evidence="6">
    <location>
        <begin position="185"/>
        <end position="280"/>
    </location>
</feature>
<dbReference type="PROSITE" id="PS00658">
    <property type="entry name" value="FORK_HEAD_2"/>
    <property type="match status" value="1"/>
</dbReference>
<evidence type="ECO:0000256" key="1">
    <source>
        <dbReference type="ARBA" id="ARBA00004123"/>
    </source>
</evidence>
<feature type="compositionally biased region" description="Polar residues" evidence="7">
    <location>
        <begin position="112"/>
        <end position="131"/>
    </location>
</feature>
<accession>A0A8S2E2B4</accession>
<feature type="region of interest" description="Disordered" evidence="7">
    <location>
        <begin position="112"/>
        <end position="141"/>
    </location>
</feature>
<evidence type="ECO:0000256" key="4">
    <source>
        <dbReference type="ARBA" id="ARBA00023163"/>
    </source>
</evidence>